<dbReference type="OrthoDB" id="531008at2759"/>
<dbReference type="Proteomes" id="UP000626092">
    <property type="component" value="Unassembled WGS sequence"/>
</dbReference>
<organism evidence="2 3">
    <name type="scientific">Rhododendron simsii</name>
    <name type="common">Sims's rhododendron</name>
    <dbReference type="NCBI Taxonomy" id="118357"/>
    <lineage>
        <taxon>Eukaryota</taxon>
        <taxon>Viridiplantae</taxon>
        <taxon>Streptophyta</taxon>
        <taxon>Embryophyta</taxon>
        <taxon>Tracheophyta</taxon>
        <taxon>Spermatophyta</taxon>
        <taxon>Magnoliopsida</taxon>
        <taxon>eudicotyledons</taxon>
        <taxon>Gunneridae</taxon>
        <taxon>Pentapetalae</taxon>
        <taxon>asterids</taxon>
        <taxon>Ericales</taxon>
        <taxon>Ericaceae</taxon>
        <taxon>Ericoideae</taxon>
        <taxon>Rhodoreae</taxon>
        <taxon>Rhododendron</taxon>
    </lineage>
</organism>
<dbReference type="PANTHER" id="PTHR46316">
    <property type="entry name" value="SNF1-RELATED PROTEIN KINASE REGULATORY SUBUNIT BETA-1"/>
    <property type="match status" value="1"/>
</dbReference>
<gene>
    <name evidence="2" type="ORF">RHSIM_Rhsim02G0200200</name>
</gene>
<reference evidence="2" key="1">
    <citation type="submission" date="2019-11" db="EMBL/GenBank/DDBJ databases">
        <authorList>
            <person name="Liu Y."/>
            <person name="Hou J."/>
            <person name="Li T.-Q."/>
            <person name="Guan C.-H."/>
            <person name="Wu X."/>
            <person name="Wu H.-Z."/>
            <person name="Ling F."/>
            <person name="Zhang R."/>
            <person name="Shi X.-G."/>
            <person name="Ren J.-P."/>
            <person name="Chen E.-F."/>
            <person name="Sun J.-M."/>
        </authorList>
    </citation>
    <scope>NUCLEOTIDE SEQUENCE</scope>
    <source>
        <strain evidence="2">Adult_tree_wgs_1</strain>
        <tissue evidence="2">Leaves</tissue>
    </source>
</reference>
<dbReference type="CDD" id="cd02859">
    <property type="entry name" value="E_set_AMPKbeta_like_N"/>
    <property type="match status" value="1"/>
</dbReference>
<keyword evidence="3" id="KW-1185">Reference proteome</keyword>
<dbReference type="InterPro" id="IPR014756">
    <property type="entry name" value="Ig_E-set"/>
</dbReference>
<dbReference type="GO" id="GO:0009507">
    <property type="term" value="C:chloroplast"/>
    <property type="evidence" value="ECO:0007669"/>
    <property type="project" value="UniProtKB-ARBA"/>
</dbReference>
<name>A0A834HGH0_RHOSS</name>
<dbReference type="PANTHER" id="PTHR46316:SF2">
    <property type="entry name" value="SNF1-RELATED PROTEIN KINASE REGULATORY SUBUNIT BETA-2"/>
    <property type="match status" value="1"/>
</dbReference>
<evidence type="ECO:0000259" key="1">
    <source>
        <dbReference type="Pfam" id="PF16561"/>
    </source>
</evidence>
<evidence type="ECO:0000313" key="2">
    <source>
        <dbReference type="EMBL" id="KAF7151896.1"/>
    </source>
</evidence>
<dbReference type="SUPFAM" id="SSF81296">
    <property type="entry name" value="E set domains"/>
    <property type="match status" value="1"/>
</dbReference>
<feature type="domain" description="AMP-activated protein kinase glycogen-binding" evidence="1">
    <location>
        <begin position="3"/>
        <end position="83"/>
    </location>
</feature>
<dbReference type="Pfam" id="PF16561">
    <property type="entry name" value="AMPK1_CBM"/>
    <property type="match status" value="1"/>
</dbReference>
<sequence>MGIPLMITWSFDGKQVAIEGSWDDWRTRFDICFKFFFSLSLSVQEISYKNQARTSRLMKVLPSGVYHNQLIVDGQWRYSPELMSVMSWGISFMFLIYR</sequence>
<accession>A0A834HGH0</accession>
<evidence type="ECO:0000313" key="3">
    <source>
        <dbReference type="Proteomes" id="UP000626092"/>
    </source>
</evidence>
<comment type="caution">
    <text evidence="2">The sequence shown here is derived from an EMBL/GenBank/DDBJ whole genome shotgun (WGS) entry which is preliminary data.</text>
</comment>
<dbReference type="Gene3D" id="2.60.40.10">
    <property type="entry name" value="Immunoglobulins"/>
    <property type="match status" value="1"/>
</dbReference>
<dbReference type="EMBL" id="WJXA01000002">
    <property type="protein sequence ID" value="KAF7151896.1"/>
    <property type="molecule type" value="Genomic_DNA"/>
</dbReference>
<protein>
    <recommendedName>
        <fullName evidence="1">AMP-activated protein kinase glycogen-binding domain-containing protein</fullName>
    </recommendedName>
</protein>
<dbReference type="InterPro" id="IPR032640">
    <property type="entry name" value="AMPK1_CBM"/>
</dbReference>
<proteinExistence type="predicted"/>
<dbReference type="InterPro" id="IPR043554">
    <property type="entry name" value="KINB"/>
</dbReference>
<dbReference type="AlphaFoldDB" id="A0A834HGH0"/>
<dbReference type="InterPro" id="IPR013783">
    <property type="entry name" value="Ig-like_fold"/>
</dbReference>